<dbReference type="CDD" id="cd03255">
    <property type="entry name" value="ABC_MJ0796_LolCDE_FtsE"/>
    <property type="match status" value="1"/>
</dbReference>
<sequence length="250" mass="26119">MDTWFSRLMAAPLPPPRPGAAAVALAGVHKVFVTGAGEFTALQEVNLQVAPGEFVAVVGKSGSGKSTLINMITGIDRPSGGEVWVAGTPVHTLTENQTAVWRGRTLGVVFQFFQLLPTLTALENVMLPMDFCHVYEKSARPERALALLELVGVSAQAGKLPATLSGGQQQRVAIARSLANDPPLLVADEPTGNLDSRTAAAVLALFQGLARAGKTIVMVTHDQDIARQSSRIITVAEGRVVPVGEGGGPA</sequence>
<dbReference type="KEGG" id="sted:SPTER_11960"/>
<dbReference type="FunFam" id="3.40.50.300:FF:000032">
    <property type="entry name" value="Export ABC transporter ATP-binding protein"/>
    <property type="match status" value="1"/>
</dbReference>
<dbReference type="AlphaFoldDB" id="A0A517DRA1"/>
<organism evidence="5 6">
    <name type="scientific">Sporomusa termitida</name>
    <dbReference type="NCBI Taxonomy" id="2377"/>
    <lineage>
        <taxon>Bacteria</taxon>
        <taxon>Bacillati</taxon>
        <taxon>Bacillota</taxon>
        <taxon>Negativicutes</taxon>
        <taxon>Selenomonadales</taxon>
        <taxon>Sporomusaceae</taxon>
        <taxon>Sporomusa</taxon>
    </lineage>
</organism>
<protein>
    <submittedName>
        <fullName evidence="5">Putative ABC transporter ATP-binding protein YknY</fullName>
        <ecNumber evidence="5">3.6.3.-</ecNumber>
    </submittedName>
</protein>
<dbReference type="GO" id="GO:0005524">
    <property type="term" value="F:ATP binding"/>
    <property type="evidence" value="ECO:0007669"/>
    <property type="project" value="UniProtKB-KW"/>
</dbReference>
<dbReference type="SUPFAM" id="SSF52540">
    <property type="entry name" value="P-loop containing nucleoside triphosphate hydrolases"/>
    <property type="match status" value="1"/>
</dbReference>
<dbReference type="InterPro" id="IPR017911">
    <property type="entry name" value="MacB-like_ATP-bd"/>
</dbReference>
<dbReference type="Proteomes" id="UP000320776">
    <property type="component" value="Chromosome"/>
</dbReference>
<accession>A0A517DRA1</accession>
<dbReference type="Pfam" id="PF00005">
    <property type="entry name" value="ABC_tran"/>
    <property type="match status" value="1"/>
</dbReference>
<keyword evidence="1" id="KW-0813">Transport</keyword>
<reference evidence="5 6" key="1">
    <citation type="submission" date="2019-02" db="EMBL/GenBank/DDBJ databases">
        <title>Closed genome of Sporomusa termitida DSM 4440.</title>
        <authorList>
            <person name="Poehlein A."/>
            <person name="Daniel R."/>
        </authorList>
    </citation>
    <scope>NUCLEOTIDE SEQUENCE [LARGE SCALE GENOMIC DNA]</scope>
    <source>
        <strain evidence="5 6">DSM 4440</strain>
    </source>
</reference>
<keyword evidence="3 5" id="KW-0067">ATP-binding</keyword>
<keyword evidence="5" id="KW-0378">Hydrolase</keyword>
<dbReference type="PANTHER" id="PTHR24220:SF86">
    <property type="entry name" value="ABC TRANSPORTER ABCH.1"/>
    <property type="match status" value="1"/>
</dbReference>
<proteinExistence type="predicted"/>
<dbReference type="InterPro" id="IPR017871">
    <property type="entry name" value="ABC_transporter-like_CS"/>
</dbReference>
<evidence type="ECO:0000256" key="3">
    <source>
        <dbReference type="ARBA" id="ARBA00022840"/>
    </source>
</evidence>
<dbReference type="Gene3D" id="3.40.50.300">
    <property type="entry name" value="P-loop containing nucleotide triphosphate hydrolases"/>
    <property type="match status" value="1"/>
</dbReference>
<dbReference type="EMBL" id="CP036259">
    <property type="protein sequence ID" value="QDR79894.1"/>
    <property type="molecule type" value="Genomic_DNA"/>
</dbReference>
<feature type="domain" description="ABC transporter" evidence="4">
    <location>
        <begin position="23"/>
        <end position="250"/>
    </location>
</feature>
<evidence type="ECO:0000256" key="1">
    <source>
        <dbReference type="ARBA" id="ARBA00022448"/>
    </source>
</evidence>
<dbReference type="SMART" id="SM00382">
    <property type="entry name" value="AAA"/>
    <property type="match status" value="1"/>
</dbReference>
<keyword evidence="2" id="KW-0547">Nucleotide-binding</keyword>
<dbReference type="RefSeq" id="WP_246105500.1">
    <property type="nucleotide sequence ID" value="NZ_CP036259.1"/>
</dbReference>
<evidence type="ECO:0000259" key="4">
    <source>
        <dbReference type="PROSITE" id="PS50893"/>
    </source>
</evidence>
<dbReference type="InterPro" id="IPR027417">
    <property type="entry name" value="P-loop_NTPase"/>
</dbReference>
<dbReference type="EC" id="3.6.3.-" evidence="5"/>
<evidence type="ECO:0000313" key="5">
    <source>
        <dbReference type="EMBL" id="QDR79894.1"/>
    </source>
</evidence>
<dbReference type="PROSITE" id="PS00211">
    <property type="entry name" value="ABC_TRANSPORTER_1"/>
    <property type="match status" value="1"/>
</dbReference>
<dbReference type="GO" id="GO:0022857">
    <property type="term" value="F:transmembrane transporter activity"/>
    <property type="evidence" value="ECO:0007669"/>
    <property type="project" value="TreeGrafter"/>
</dbReference>
<dbReference type="PROSITE" id="PS50893">
    <property type="entry name" value="ABC_TRANSPORTER_2"/>
    <property type="match status" value="1"/>
</dbReference>
<dbReference type="GO" id="GO:0098796">
    <property type="term" value="C:membrane protein complex"/>
    <property type="evidence" value="ECO:0007669"/>
    <property type="project" value="UniProtKB-ARBA"/>
</dbReference>
<gene>
    <name evidence="5" type="primary">yknY_4</name>
    <name evidence="5" type="ORF">SPTER_11960</name>
</gene>
<dbReference type="PANTHER" id="PTHR24220">
    <property type="entry name" value="IMPORT ATP-BINDING PROTEIN"/>
    <property type="match status" value="1"/>
</dbReference>
<name>A0A517DRA1_9FIRM</name>
<dbReference type="InterPro" id="IPR003439">
    <property type="entry name" value="ABC_transporter-like_ATP-bd"/>
</dbReference>
<dbReference type="GO" id="GO:0016887">
    <property type="term" value="F:ATP hydrolysis activity"/>
    <property type="evidence" value="ECO:0007669"/>
    <property type="project" value="InterPro"/>
</dbReference>
<evidence type="ECO:0000256" key="2">
    <source>
        <dbReference type="ARBA" id="ARBA00022741"/>
    </source>
</evidence>
<keyword evidence="6" id="KW-1185">Reference proteome</keyword>
<dbReference type="InterPro" id="IPR015854">
    <property type="entry name" value="ABC_transpr_LolD-like"/>
</dbReference>
<dbReference type="GO" id="GO:0005886">
    <property type="term" value="C:plasma membrane"/>
    <property type="evidence" value="ECO:0007669"/>
    <property type="project" value="TreeGrafter"/>
</dbReference>
<evidence type="ECO:0000313" key="6">
    <source>
        <dbReference type="Proteomes" id="UP000320776"/>
    </source>
</evidence>
<dbReference type="InterPro" id="IPR003593">
    <property type="entry name" value="AAA+_ATPase"/>
</dbReference>